<dbReference type="PANTHER" id="PTHR31759:SF1">
    <property type="entry name" value="COILED-COIL DOMAIN-CONTAINING PROTEIN 167"/>
    <property type="match status" value="1"/>
</dbReference>
<keyword evidence="4" id="KW-1133">Transmembrane helix</keyword>
<accession>A0ABI7YNG4</accession>
<evidence type="ECO:0000256" key="2">
    <source>
        <dbReference type="ARBA" id="ARBA00022350"/>
    </source>
</evidence>
<evidence type="ECO:0000256" key="3">
    <source>
        <dbReference type="ARBA" id="ARBA00022692"/>
    </source>
</evidence>
<dbReference type="Ensembl" id="ENSFCTT00005049164.1">
    <property type="protein sequence ID" value="ENSFCTP00005035653.1"/>
    <property type="gene ID" value="ENSFCTG00005017068.1"/>
</dbReference>
<name>A0ABI7YNG4_FELCA</name>
<evidence type="ECO:0000313" key="7">
    <source>
        <dbReference type="Ensembl" id="ENSFCTP00005035653.1"/>
    </source>
</evidence>
<reference evidence="7" key="2">
    <citation type="submission" date="2025-08" db="UniProtKB">
        <authorList>
            <consortium name="Ensembl"/>
        </authorList>
    </citation>
    <scope>IDENTIFICATION</scope>
    <source>
        <strain evidence="7">breed Abyssinian</strain>
    </source>
</reference>
<evidence type="ECO:0000313" key="8">
    <source>
        <dbReference type="Proteomes" id="UP000823872"/>
    </source>
</evidence>
<reference evidence="7" key="3">
    <citation type="submission" date="2025-09" db="UniProtKB">
        <authorList>
            <consortium name="Ensembl"/>
        </authorList>
    </citation>
    <scope>IDENTIFICATION</scope>
    <source>
        <strain evidence="7">breed Abyssinian</strain>
    </source>
</reference>
<dbReference type="Pfam" id="PF15188">
    <property type="entry name" value="CCDC-167"/>
    <property type="match status" value="1"/>
</dbReference>
<protein>
    <recommendedName>
        <fullName evidence="2">Coiled-coil domain-containing protein 167</fullName>
    </recommendedName>
</protein>
<evidence type="ECO:0000256" key="6">
    <source>
        <dbReference type="ARBA" id="ARBA00023136"/>
    </source>
</evidence>
<proteinExistence type="predicted"/>
<keyword evidence="5" id="KW-0175">Coiled coil</keyword>
<sequence>MREKHDFCSCVVPPVGASNNDWGIPASNMTKKKRENLGVALEASEHLPGTLGSALVIIDHCLCRGLSGRNWIENWLRPVKIDGLEEKLSQCRKDLEAVNSRLCGTELSPEARKSLEKEKNSLMNKASNYGVKVASAGEPEEHAPLCGHLYSPDPHLHLLDHVSLRLLHSQHGVPPWPPGHNQAGPSSLKTSKVQAHFSPTPTLDQGCQPSPSSLLVLLWGLGLQKDFVLIPLSAQGRANKEQPGCFCLLSKCHGLTAAGGQWGWHSGIKEEKMFKGKCSA</sequence>
<evidence type="ECO:0000256" key="5">
    <source>
        <dbReference type="ARBA" id="ARBA00023054"/>
    </source>
</evidence>
<dbReference type="PANTHER" id="PTHR31759">
    <property type="entry name" value="COILED-COIL DOMAIN-CONTAINING PROTEIN 167"/>
    <property type="match status" value="1"/>
</dbReference>
<organism evidence="7 8">
    <name type="scientific">Felis catus</name>
    <name type="common">Cat</name>
    <name type="synonym">Felis silvestris catus</name>
    <dbReference type="NCBI Taxonomy" id="9685"/>
    <lineage>
        <taxon>Eukaryota</taxon>
        <taxon>Metazoa</taxon>
        <taxon>Chordata</taxon>
        <taxon>Craniata</taxon>
        <taxon>Vertebrata</taxon>
        <taxon>Euteleostomi</taxon>
        <taxon>Mammalia</taxon>
        <taxon>Eutheria</taxon>
        <taxon>Laurasiatheria</taxon>
        <taxon>Carnivora</taxon>
        <taxon>Feliformia</taxon>
        <taxon>Felidae</taxon>
        <taxon>Felinae</taxon>
        <taxon>Felis</taxon>
    </lineage>
</organism>
<evidence type="ECO:0000256" key="4">
    <source>
        <dbReference type="ARBA" id="ARBA00022989"/>
    </source>
</evidence>
<dbReference type="GeneTree" id="ENSGT00940000166032"/>
<dbReference type="Proteomes" id="UP000823872">
    <property type="component" value="Chromosome B2"/>
</dbReference>
<keyword evidence="6" id="KW-0472">Membrane</keyword>
<reference evidence="7 8" key="1">
    <citation type="submission" date="2021-02" db="EMBL/GenBank/DDBJ databases">
        <title>Safari Cat Assemblies.</title>
        <authorList>
            <person name="Bredemeyer K.R."/>
            <person name="Murphy W.J."/>
        </authorList>
    </citation>
    <scope>NUCLEOTIDE SEQUENCE [LARGE SCALE GENOMIC DNA]</scope>
</reference>
<comment type="subcellular location">
    <subcellularLocation>
        <location evidence="1">Membrane</location>
        <topology evidence="1">Single-pass membrane protein</topology>
    </subcellularLocation>
</comment>
<dbReference type="InterPro" id="IPR028194">
    <property type="entry name" value="CC167"/>
</dbReference>
<keyword evidence="3" id="KW-0812">Transmembrane</keyword>
<keyword evidence="8" id="KW-1185">Reference proteome</keyword>
<evidence type="ECO:0000256" key="1">
    <source>
        <dbReference type="ARBA" id="ARBA00004167"/>
    </source>
</evidence>